<accession>A0A6C0M1F6</accession>
<sequence>MPDKHAHPPHHEFDPREYAARYQDRANTNNILNRAPYSPADIKAAHDATATNIAPALNKKRVTIAIVIAYNWPADYIQSCFDAMCRAYGLVSRQLEVINLNVLGNKYIKSSDEASALIKVNAMISAVKTYVGSDNSSTTATPVTEITYFNKVDALKKIAEILPTLIPITTLPITSSSAYSLAKSQLNWMEELLLDLWAFAMNPNANIRIIGATNSIVNIMLTAVMYASTDSNFIDSPYGATNLVTMSWGGNAIYEKNLPTSPFINKNICYFASTGDYSFPTYPATSPDVLAVGGTSMYYEAAKGVYNSVWNTPPSASGTGFARTYAKPSYQNNLPVFASAPYNTVAYNKRCVPDVSSLADPATGVLIFITDGNPSAADAKIRTKQLAGTSLASPILCGLFSHSVQMRINDDKTALTTIMNNGTSVHLQTILYGERGSSALFYDVTDGSVSIPVNADSTYYHINTGLTFVAEVGHDIPSGLGVPKMNNTMISRIASVQSSSDDILTTDPPSELIPPTNDCGIPWTDVCGCESCYLPYVEPGDTVMFIITDIVLPSMQIGDTLEVYLFFHCVTGTLHAMIQNRLLLTVIKVDITNSAIADEVFNVTPTNLQLAPIIVAELEAGNTLSIVVSNPSQYAVGTTVAVAISTTRKVTGVIHAIIKDRLLITVTTVTHGAYSPSEINVPSITQ</sequence>
<evidence type="ECO:0000259" key="1">
    <source>
        <dbReference type="PROSITE" id="PS51695"/>
    </source>
</evidence>
<name>A0A6C0M1F6_9ZZZZ</name>
<reference evidence="2" key="1">
    <citation type="journal article" date="2020" name="Nature">
        <title>Giant virus diversity and host interactions through global metagenomics.</title>
        <authorList>
            <person name="Schulz F."/>
            <person name="Roux S."/>
            <person name="Paez-Espino D."/>
            <person name="Jungbluth S."/>
            <person name="Walsh D.A."/>
            <person name="Denef V.J."/>
            <person name="McMahon K.D."/>
            <person name="Konstantinidis K.T."/>
            <person name="Eloe-Fadrosh E.A."/>
            <person name="Kyrpides N.C."/>
            <person name="Woyke T."/>
        </authorList>
    </citation>
    <scope>NUCLEOTIDE SEQUENCE</scope>
    <source>
        <strain evidence="2">GVMAG-S-1035124-57</strain>
    </source>
</reference>
<dbReference type="InterPro" id="IPR030400">
    <property type="entry name" value="Sedolisin_dom"/>
</dbReference>
<dbReference type="Gene3D" id="3.40.50.200">
    <property type="entry name" value="Peptidase S8/S53 domain"/>
    <property type="match status" value="1"/>
</dbReference>
<dbReference type="EMBL" id="MN740635">
    <property type="protein sequence ID" value="QHU36363.1"/>
    <property type="molecule type" value="Genomic_DNA"/>
</dbReference>
<dbReference type="InterPro" id="IPR050819">
    <property type="entry name" value="Tripeptidyl-peptidase_I"/>
</dbReference>
<dbReference type="PROSITE" id="PS51695">
    <property type="entry name" value="SEDOLISIN"/>
    <property type="match status" value="1"/>
</dbReference>
<dbReference type="GO" id="GO:0008240">
    <property type="term" value="F:tripeptidyl-peptidase activity"/>
    <property type="evidence" value="ECO:0007669"/>
    <property type="project" value="TreeGrafter"/>
</dbReference>
<proteinExistence type="predicted"/>
<dbReference type="GO" id="GO:0006508">
    <property type="term" value="P:proteolysis"/>
    <property type="evidence" value="ECO:0007669"/>
    <property type="project" value="InterPro"/>
</dbReference>
<dbReference type="PANTHER" id="PTHR14218">
    <property type="entry name" value="PROTEASE S8 TRIPEPTIDYL PEPTIDASE I CLN2"/>
    <property type="match status" value="1"/>
</dbReference>
<dbReference type="InterPro" id="IPR036852">
    <property type="entry name" value="Peptidase_S8/S53_dom_sf"/>
</dbReference>
<protein>
    <recommendedName>
        <fullName evidence="1">Peptidase S53 domain-containing protein</fullName>
    </recommendedName>
</protein>
<dbReference type="GO" id="GO:0004252">
    <property type="term" value="F:serine-type endopeptidase activity"/>
    <property type="evidence" value="ECO:0007669"/>
    <property type="project" value="InterPro"/>
</dbReference>
<dbReference type="PANTHER" id="PTHR14218:SF15">
    <property type="entry name" value="TRIPEPTIDYL-PEPTIDASE 1"/>
    <property type="match status" value="1"/>
</dbReference>
<dbReference type="AlphaFoldDB" id="A0A6C0M1F6"/>
<dbReference type="SUPFAM" id="SSF52743">
    <property type="entry name" value="Subtilisin-like"/>
    <property type="match status" value="1"/>
</dbReference>
<evidence type="ECO:0000313" key="2">
    <source>
        <dbReference type="EMBL" id="QHU36363.1"/>
    </source>
</evidence>
<organism evidence="2">
    <name type="scientific">viral metagenome</name>
    <dbReference type="NCBI Taxonomy" id="1070528"/>
    <lineage>
        <taxon>unclassified sequences</taxon>
        <taxon>metagenomes</taxon>
        <taxon>organismal metagenomes</taxon>
    </lineage>
</organism>
<feature type="domain" description="Peptidase S53" evidence="1">
    <location>
        <begin position="108"/>
        <end position="495"/>
    </location>
</feature>